<keyword evidence="2" id="KW-1185">Reference proteome</keyword>
<dbReference type="EMBL" id="ASPP01016929">
    <property type="protein sequence ID" value="ETO17295.1"/>
    <property type="molecule type" value="Genomic_DNA"/>
</dbReference>
<dbReference type="AlphaFoldDB" id="X6MW15"/>
<evidence type="ECO:0000313" key="2">
    <source>
        <dbReference type="Proteomes" id="UP000023152"/>
    </source>
</evidence>
<dbReference type="Gene3D" id="1.25.40.20">
    <property type="entry name" value="Ankyrin repeat-containing domain"/>
    <property type="match status" value="1"/>
</dbReference>
<gene>
    <name evidence="1" type="ORF">RFI_20030</name>
</gene>
<dbReference type="InterPro" id="IPR036770">
    <property type="entry name" value="Ankyrin_rpt-contain_sf"/>
</dbReference>
<organism evidence="1 2">
    <name type="scientific">Reticulomyxa filosa</name>
    <dbReference type="NCBI Taxonomy" id="46433"/>
    <lineage>
        <taxon>Eukaryota</taxon>
        <taxon>Sar</taxon>
        <taxon>Rhizaria</taxon>
        <taxon>Retaria</taxon>
        <taxon>Foraminifera</taxon>
        <taxon>Monothalamids</taxon>
        <taxon>Reticulomyxidae</taxon>
        <taxon>Reticulomyxa</taxon>
    </lineage>
</organism>
<comment type="caution">
    <text evidence="1">The sequence shown here is derived from an EMBL/GenBank/DDBJ whole genome shotgun (WGS) entry which is preliminary data.</text>
</comment>
<reference evidence="1 2" key="1">
    <citation type="journal article" date="2013" name="Curr. Biol.">
        <title>The Genome of the Foraminiferan Reticulomyxa filosa.</title>
        <authorList>
            <person name="Glockner G."/>
            <person name="Hulsmann N."/>
            <person name="Schleicher M."/>
            <person name="Noegel A.A."/>
            <person name="Eichinger L."/>
            <person name="Gallinger C."/>
            <person name="Pawlowski J."/>
            <person name="Sierra R."/>
            <person name="Euteneuer U."/>
            <person name="Pillet L."/>
            <person name="Moustafa A."/>
            <person name="Platzer M."/>
            <person name="Groth M."/>
            <person name="Szafranski K."/>
            <person name="Schliwa M."/>
        </authorList>
    </citation>
    <scope>NUCLEOTIDE SEQUENCE [LARGE SCALE GENOMIC DNA]</scope>
</reference>
<protein>
    <submittedName>
        <fullName evidence="1">Uncharacterized protein</fullName>
    </submittedName>
</protein>
<sequence>MNSQENKLALHTAAQRKNNTFLIENFKQLHKKMDTFRQVLTQQPDRWGNTVLHYLVISECVEAAQFLYDLMSHQNFETRKKYAKLIQRKDLYTKCQHFEYAYQVVEMQLCVYAFPSARRAMYMQRHQAECRVKEMIEVCVCVCVCV</sequence>
<evidence type="ECO:0000313" key="1">
    <source>
        <dbReference type="EMBL" id="ETO17295.1"/>
    </source>
</evidence>
<accession>X6MW15</accession>
<proteinExistence type="predicted"/>
<name>X6MW15_RETFI</name>
<dbReference type="Proteomes" id="UP000023152">
    <property type="component" value="Unassembled WGS sequence"/>
</dbReference>